<organism evidence="3 4">
    <name type="scientific">Prescottella agglutinans</name>
    <dbReference type="NCBI Taxonomy" id="1644129"/>
    <lineage>
        <taxon>Bacteria</taxon>
        <taxon>Bacillati</taxon>
        <taxon>Actinomycetota</taxon>
        <taxon>Actinomycetes</taxon>
        <taxon>Mycobacteriales</taxon>
        <taxon>Nocardiaceae</taxon>
        <taxon>Prescottella</taxon>
    </lineage>
</organism>
<dbReference type="EMBL" id="RKLP01000009">
    <property type="protein sequence ID" value="RVW08353.1"/>
    <property type="molecule type" value="Genomic_DNA"/>
</dbReference>
<accession>A0A3S3E9F2</accession>
<evidence type="ECO:0000313" key="4">
    <source>
        <dbReference type="Proteomes" id="UP000286208"/>
    </source>
</evidence>
<dbReference type="Proteomes" id="UP000286208">
    <property type="component" value="Unassembled WGS sequence"/>
</dbReference>
<feature type="region of interest" description="Disordered" evidence="1">
    <location>
        <begin position="90"/>
        <end position="125"/>
    </location>
</feature>
<dbReference type="AlphaFoldDB" id="A0A3S3E9F2"/>
<keyword evidence="4" id="KW-1185">Reference proteome</keyword>
<comment type="caution">
    <text evidence="3">The sequence shown here is derived from an EMBL/GenBank/DDBJ whole genome shotgun (WGS) entry which is preliminary data.</text>
</comment>
<reference evidence="3 4" key="1">
    <citation type="submission" date="2018-11" db="EMBL/GenBank/DDBJ databases">
        <title>Rhodococcus spongicola sp. nov. and Rhodococcus xishaensis sp. nov. from marine sponges.</title>
        <authorList>
            <person name="Li L."/>
            <person name="Lin H.W."/>
        </authorList>
    </citation>
    <scope>NUCLEOTIDE SEQUENCE [LARGE SCALE GENOMIC DNA]</scope>
    <source>
        <strain evidence="3 4">CCTCC AB2014297</strain>
    </source>
</reference>
<gene>
    <name evidence="3" type="ORF">EGT67_17760</name>
</gene>
<evidence type="ECO:0000256" key="1">
    <source>
        <dbReference type="SAM" id="MobiDB-lite"/>
    </source>
</evidence>
<protein>
    <submittedName>
        <fullName evidence="3">Zinc ribbon domain-containing protein</fullName>
    </submittedName>
</protein>
<dbReference type="SMART" id="SM00834">
    <property type="entry name" value="CxxC_CXXC_SSSS"/>
    <property type="match status" value="1"/>
</dbReference>
<dbReference type="InterPro" id="IPR013429">
    <property type="entry name" value="Regulatory_FmdB_Zinc_ribbon"/>
</dbReference>
<evidence type="ECO:0000259" key="2">
    <source>
        <dbReference type="SMART" id="SM00834"/>
    </source>
</evidence>
<evidence type="ECO:0000313" key="3">
    <source>
        <dbReference type="EMBL" id="RVW08353.1"/>
    </source>
</evidence>
<feature type="domain" description="Putative regulatory protein FmdB zinc ribbon" evidence="2">
    <location>
        <begin position="32"/>
        <end position="71"/>
    </location>
</feature>
<dbReference type="OrthoDB" id="9792898at2"/>
<feature type="region of interest" description="Disordered" evidence="1">
    <location>
        <begin position="1"/>
        <end position="26"/>
    </location>
</feature>
<name>A0A3S3E9F2_9NOCA</name>
<dbReference type="NCBIfam" id="TIGR02605">
    <property type="entry name" value="CxxC_CxxC_SSSS"/>
    <property type="match status" value="1"/>
</dbReference>
<proteinExistence type="predicted"/>
<sequence length="125" mass="13713">MRTSRVARGPARSPIPSEGLRSLPRRKDSVIPLYQFRCDHCGPFDRTFPMAAVPETSTCPDCASDARRQMTAPRLGHGASTPMRLLDATARSASEPAVVQGPRPGARRTTQKVTTDPLHRKLPRP</sequence>
<dbReference type="Pfam" id="PF09723">
    <property type="entry name" value="Zn_ribbon_8"/>
    <property type="match status" value="1"/>
</dbReference>